<evidence type="ECO:0000313" key="2">
    <source>
        <dbReference type="EMBL" id="OES45885.1"/>
    </source>
</evidence>
<protein>
    <submittedName>
        <fullName evidence="2">Uncharacterized protein</fullName>
    </submittedName>
</protein>
<feature type="compositionally biased region" description="Basic and acidic residues" evidence="1">
    <location>
        <begin position="41"/>
        <end position="71"/>
    </location>
</feature>
<dbReference type="RefSeq" id="WP_069937469.1">
    <property type="nucleotide sequence ID" value="NZ_MAMP01000011.1"/>
</dbReference>
<reference evidence="2 3" key="1">
    <citation type="submission" date="2016-06" db="EMBL/GenBank/DDBJ databases">
        <title>Domibacillus iocasae genome sequencing.</title>
        <authorList>
            <person name="Verma A."/>
            <person name="Pal Y."/>
            <person name="Ojha A.K."/>
            <person name="Krishnamurthi S."/>
        </authorList>
    </citation>
    <scope>NUCLEOTIDE SEQUENCE [LARGE SCALE GENOMIC DNA]</scope>
    <source>
        <strain evidence="2 3">DSM 29979</strain>
    </source>
</reference>
<gene>
    <name evidence="2" type="ORF">BA724_17225</name>
</gene>
<organism evidence="2 3">
    <name type="scientific">Domibacillus iocasae</name>
    <dbReference type="NCBI Taxonomy" id="1714016"/>
    <lineage>
        <taxon>Bacteria</taxon>
        <taxon>Bacillati</taxon>
        <taxon>Bacillota</taxon>
        <taxon>Bacilli</taxon>
        <taxon>Bacillales</taxon>
        <taxon>Bacillaceae</taxon>
        <taxon>Domibacillus</taxon>
    </lineage>
</organism>
<dbReference type="AlphaFoldDB" id="A0A1E7DS99"/>
<comment type="caution">
    <text evidence="2">The sequence shown here is derived from an EMBL/GenBank/DDBJ whole genome shotgun (WGS) entry which is preliminary data.</text>
</comment>
<name>A0A1E7DS99_9BACI</name>
<sequence>MSDKNVKGQLLNLKRVDSLRAQPVKFNDKDPFKYNANKQGSVDEEKKPSSAVRETEIKTEDREKETVRENSIKNINPKVEEQKGELNSQQKKHFEKVPASVEPPREKGKRKAVVGKNNSIKTIKVPALLHTQINMLGKFMDENKTYAILNELVENYVENCLTERQQKQFHFMSEFVQEEK</sequence>
<dbReference type="EMBL" id="MAMP01000011">
    <property type="protein sequence ID" value="OES45885.1"/>
    <property type="molecule type" value="Genomic_DNA"/>
</dbReference>
<evidence type="ECO:0000313" key="3">
    <source>
        <dbReference type="Proteomes" id="UP000095658"/>
    </source>
</evidence>
<accession>A0A1E7DS99</accession>
<dbReference type="Proteomes" id="UP000095658">
    <property type="component" value="Unassembled WGS sequence"/>
</dbReference>
<proteinExistence type="predicted"/>
<keyword evidence="3" id="KW-1185">Reference proteome</keyword>
<feature type="region of interest" description="Disordered" evidence="1">
    <location>
        <begin position="15"/>
        <end position="114"/>
    </location>
</feature>
<evidence type="ECO:0000256" key="1">
    <source>
        <dbReference type="SAM" id="MobiDB-lite"/>
    </source>
</evidence>
<dbReference type="OrthoDB" id="2968857at2"/>